<protein>
    <submittedName>
        <fullName evidence="1">Uncharacterized protein</fullName>
    </submittedName>
</protein>
<dbReference type="EMBL" id="QRWX01000002">
    <property type="protein sequence ID" value="RGT55902.1"/>
    <property type="molecule type" value="Genomic_DNA"/>
</dbReference>
<comment type="caution">
    <text evidence="1">The sequence shown here is derived from an EMBL/GenBank/DDBJ whole genome shotgun (WGS) entry which is preliminary data.</text>
</comment>
<gene>
    <name evidence="1" type="ORF">DWX20_03570</name>
</gene>
<reference evidence="1 2" key="1">
    <citation type="submission" date="2018-08" db="EMBL/GenBank/DDBJ databases">
        <title>A genome reference for cultivated species of the human gut microbiota.</title>
        <authorList>
            <person name="Zou Y."/>
            <person name="Xue W."/>
            <person name="Luo G."/>
        </authorList>
    </citation>
    <scope>NUCLEOTIDE SEQUENCE [LARGE SCALE GENOMIC DNA]</scope>
    <source>
        <strain evidence="1 2">AF18-46</strain>
    </source>
</reference>
<dbReference type="Proteomes" id="UP000284731">
    <property type="component" value="Unassembled WGS sequence"/>
</dbReference>
<evidence type="ECO:0000313" key="1">
    <source>
        <dbReference type="EMBL" id="RGT55902.1"/>
    </source>
</evidence>
<evidence type="ECO:0000313" key="2">
    <source>
        <dbReference type="Proteomes" id="UP000284731"/>
    </source>
</evidence>
<dbReference type="AlphaFoldDB" id="A0A412PE63"/>
<sequence>MLRVAVIDLLVGKEQIGKALMRRVEAFESIPDSGLKIFLNTLKDGNYLNKKDDEIEDIQECYSLYVEATKMLAAIFAYSGETAAVEQTFSRSIVFLQQINFEDLKSIEHSHKGVDFNDWFSNHPVEYIEIEKPPFIESSKDYDFLQIELTGGKLLEGAISNGKISEE</sequence>
<proteinExistence type="predicted"/>
<dbReference type="RefSeq" id="WP_006525687.1">
    <property type="nucleotide sequence ID" value="NZ_CABJCF010000002.1"/>
</dbReference>
<name>A0A412PE63_9FIRM</name>
<organism evidence="1 2">
    <name type="scientific">Solobacterium moorei</name>
    <dbReference type="NCBI Taxonomy" id="102148"/>
    <lineage>
        <taxon>Bacteria</taxon>
        <taxon>Bacillati</taxon>
        <taxon>Bacillota</taxon>
        <taxon>Erysipelotrichia</taxon>
        <taxon>Erysipelotrichales</taxon>
        <taxon>Erysipelotrichaceae</taxon>
        <taxon>Solobacterium</taxon>
    </lineage>
</organism>
<accession>A0A412PE63</accession>